<accession>A0A6J4MP91</accession>
<gene>
    <name evidence="2" type="ORF">AVDCRST_MAG68-5119</name>
</gene>
<reference evidence="2" key="1">
    <citation type="submission" date="2020-02" db="EMBL/GenBank/DDBJ databases">
        <authorList>
            <person name="Meier V. D."/>
        </authorList>
    </citation>
    <scope>NUCLEOTIDE SEQUENCE</scope>
    <source>
        <strain evidence="2">AVDCRST_MAG68</strain>
    </source>
</reference>
<name>A0A6J4MP91_9BACT</name>
<evidence type="ECO:0000256" key="1">
    <source>
        <dbReference type="SAM" id="MobiDB-lite"/>
    </source>
</evidence>
<proteinExistence type="predicted"/>
<evidence type="ECO:0000313" key="2">
    <source>
        <dbReference type="EMBL" id="CAA9365098.1"/>
    </source>
</evidence>
<sequence>MSGFGADEDLLPGSFRDGRWAPAPTMPTRGEAIRTILGAVELQDEAAVEEALMALGVNPFELFRSVAA</sequence>
<feature type="compositionally biased region" description="Acidic residues" evidence="1">
    <location>
        <begin position="1"/>
        <end position="10"/>
    </location>
</feature>
<protein>
    <submittedName>
        <fullName evidence="2">Uncharacterized protein</fullName>
    </submittedName>
</protein>
<feature type="region of interest" description="Disordered" evidence="1">
    <location>
        <begin position="1"/>
        <end position="26"/>
    </location>
</feature>
<organism evidence="2">
    <name type="scientific">uncultured Gemmatimonadota bacterium</name>
    <dbReference type="NCBI Taxonomy" id="203437"/>
    <lineage>
        <taxon>Bacteria</taxon>
        <taxon>Pseudomonadati</taxon>
        <taxon>Gemmatimonadota</taxon>
        <taxon>environmental samples</taxon>
    </lineage>
</organism>
<dbReference type="EMBL" id="CADCTW010000217">
    <property type="protein sequence ID" value="CAA9365098.1"/>
    <property type="molecule type" value="Genomic_DNA"/>
</dbReference>
<dbReference type="AlphaFoldDB" id="A0A6J4MP91"/>